<dbReference type="InterPro" id="IPR045116">
    <property type="entry name" value="Clp1/Grc3"/>
</dbReference>
<dbReference type="InterPro" id="IPR032319">
    <property type="entry name" value="CLP1_P"/>
</dbReference>
<dbReference type="Pfam" id="PF16575">
    <property type="entry name" value="CLP1_P"/>
    <property type="match status" value="1"/>
</dbReference>
<keyword evidence="3" id="KW-0547">Nucleotide-binding</keyword>
<dbReference type="GO" id="GO:0005524">
    <property type="term" value="F:ATP binding"/>
    <property type="evidence" value="ECO:0007669"/>
    <property type="project" value="UniProtKB-KW"/>
</dbReference>
<sequence>MGSSPETENPSPNIFIPEEWSEAADSIAYDSVTSPPPISFICGPKNSGKTTFSRHLLNILLQRYRKVAYLDTDVGQTEFTPPGCLSLTVIDKITPDLTIPCMKTPERHCMGCHNVVEDTVWWCQTDVEDSLWGHVGPL</sequence>
<reference evidence="7 8" key="2">
    <citation type="submission" date="2020-07" db="EMBL/GenBank/DDBJ databases">
        <title>Genome assembly of wild tea tree DASZ reveals pedigree and selection history of tea varieties.</title>
        <authorList>
            <person name="Zhang W."/>
        </authorList>
    </citation>
    <scope>NUCLEOTIDE SEQUENCE [LARGE SCALE GENOMIC DNA]</scope>
    <source>
        <strain evidence="8">cv. G240</strain>
        <tissue evidence="7">Leaf</tissue>
    </source>
</reference>
<gene>
    <name evidence="7" type="ORF">HYC85_029607</name>
</gene>
<evidence type="ECO:0000256" key="3">
    <source>
        <dbReference type="ARBA" id="ARBA00022741"/>
    </source>
</evidence>
<proteinExistence type="inferred from homology"/>
<keyword evidence="4" id="KW-0418">Kinase</keyword>
<evidence type="ECO:0000256" key="5">
    <source>
        <dbReference type="ARBA" id="ARBA00022840"/>
    </source>
</evidence>
<evidence type="ECO:0000256" key="2">
    <source>
        <dbReference type="ARBA" id="ARBA00022679"/>
    </source>
</evidence>
<evidence type="ECO:0000313" key="7">
    <source>
        <dbReference type="EMBL" id="KAF5933436.1"/>
    </source>
</evidence>
<keyword evidence="2" id="KW-0808">Transferase</keyword>
<dbReference type="GO" id="GO:0000448">
    <property type="term" value="P:cleavage in ITS2 between 5.8S rRNA and LSU-rRNA of tricistronic rRNA transcript (SSU-rRNA, 5.8S rRNA, LSU-rRNA)"/>
    <property type="evidence" value="ECO:0007669"/>
    <property type="project" value="TreeGrafter"/>
</dbReference>
<comment type="caution">
    <text evidence="7">The sequence shown here is derived from an EMBL/GenBank/DDBJ whole genome shotgun (WGS) entry which is preliminary data.</text>
</comment>
<comment type="similarity">
    <text evidence="1">Belongs to the Clp1 family. NOL9/GRC3 subfamily.</text>
</comment>
<dbReference type="Proteomes" id="UP000593564">
    <property type="component" value="Unassembled WGS sequence"/>
</dbReference>
<dbReference type="PANTHER" id="PTHR12755:SF3">
    <property type="entry name" value="POLYNUCLEOTIDE 5'-HYDROXYL-KINASE NOL9"/>
    <property type="match status" value="1"/>
</dbReference>
<feature type="domain" description="Clp1 P-loop" evidence="6">
    <location>
        <begin position="43"/>
        <end position="116"/>
    </location>
</feature>
<dbReference type="SUPFAM" id="SSF52540">
    <property type="entry name" value="P-loop containing nucleoside triphosphate hydrolases"/>
    <property type="match status" value="1"/>
</dbReference>
<name>A0A7J7G2G1_CAMSI</name>
<dbReference type="EMBL" id="JACBKZ010000014">
    <property type="protein sequence ID" value="KAF5933436.1"/>
    <property type="molecule type" value="Genomic_DNA"/>
</dbReference>
<evidence type="ECO:0000256" key="1">
    <source>
        <dbReference type="ARBA" id="ARBA00011003"/>
    </source>
</evidence>
<reference evidence="8" key="1">
    <citation type="journal article" date="2020" name="Nat. Commun.">
        <title>Genome assembly of wild tea tree DASZ reveals pedigree and selection history of tea varieties.</title>
        <authorList>
            <person name="Zhang W."/>
            <person name="Zhang Y."/>
            <person name="Qiu H."/>
            <person name="Guo Y."/>
            <person name="Wan H."/>
            <person name="Zhang X."/>
            <person name="Scossa F."/>
            <person name="Alseekh S."/>
            <person name="Zhang Q."/>
            <person name="Wang P."/>
            <person name="Xu L."/>
            <person name="Schmidt M.H."/>
            <person name="Jia X."/>
            <person name="Li D."/>
            <person name="Zhu A."/>
            <person name="Guo F."/>
            <person name="Chen W."/>
            <person name="Ni D."/>
            <person name="Usadel B."/>
            <person name="Fernie A.R."/>
            <person name="Wen W."/>
        </authorList>
    </citation>
    <scope>NUCLEOTIDE SEQUENCE [LARGE SCALE GENOMIC DNA]</scope>
    <source>
        <strain evidence="8">cv. G240</strain>
    </source>
</reference>
<keyword evidence="5" id="KW-0067">ATP-binding</keyword>
<dbReference type="Gene3D" id="3.40.50.300">
    <property type="entry name" value="P-loop containing nucleotide triphosphate hydrolases"/>
    <property type="match status" value="1"/>
</dbReference>
<protein>
    <recommendedName>
        <fullName evidence="6">Clp1 P-loop domain-containing protein</fullName>
    </recommendedName>
</protein>
<dbReference type="CDD" id="cd01983">
    <property type="entry name" value="SIMIBI"/>
    <property type="match status" value="1"/>
</dbReference>
<evidence type="ECO:0000256" key="4">
    <source>
        <dbReference type="ARBA" id="ARBA00022777"/>
    </source>
</evidence>
<dbReference type="PANTHER" id="PTHR12755">
    <property type="entry name" value="CLEAVAGE/POLYADENYLATION FACTOR IA SUBUNIT CLP1P"/>
    <property type="match status" value="1"/>
</dbReference>
<dbReference type="GO" id="GO:0051731">
    <property type="term" value="F:polynucleotide 5'-hydroxyl-kinase activity"/>
    <property type="evidence" value="ECO:0007669"/>
    <property type="project" value="InterPro"/>
</dbReference>
<dbReference type="InterPro" id="IPR027417">
    <property type="entry name" value="P-loop_NTPase"/>
</dbReference>
<dbReference type="AlphaFoldDB" id="A0A7J7G2G1"/>
<evidence type="ECO:0000313" key="8">
    <source>
        <dbReference type="Proteomes" id="UP000593564"/>
    </source>
</evidence>
<accession>A0A7J7G2G1</accession>
<evidence type="ECO:0000259" key="6">
    <source>
        <dbReference type="Pfam" id="PF16575"/>
    </source>
</evidence>
<organism evidence="7 8">
    <name type="scientific">Camellia sinensis</name>
    <name type="common">Tea plant</name>
    <name type="synonym">Thea sinensis</name>
    <dbReference type="NCBI Taxonomy" id="4442"/>
    <lineage>
        <taxon>Eukaryota</taxon>
        <taxon>Viridiplantae</taxon>
        <taxon>Streptophyta</taxon>
        <taxon>Embryophyta</taxon>
        <taxon>Tracheophyta</taxon>
        <taxon>Spermatophyta</taxon>
        <taxon>Magnoliopsida</taxon>
        <taxon>eudicotyledons</taxon>
        <taxon>Gunneridae</taxon>
        <taxon>Pentapetalae</taxon>
        <taxon>asterids</taxon>
        <taxon>Ericales</taxon>
        <taxon>Theaceae</taxon>
        <taxon>Camellia</taxon>
    </lineage>
</organism>
<dbReference type="GO" id="GO:0005634">
    <property type="term" value="C:nucleus"/>
    <property type="evidence" value="ECO:0007669"/>
    <property type="project" value="TreeGrafter"/>
</dbReference>
<keyword evidence="8" id="KW-1185">Reference proteome</keyword>